<comment type="caution">
    <text evidence="1">The sequence shown here is derived from an EMBL/GenBank/DDBJ whole genome shotgun (WGS) entry which is preliminary data.</text>
</comment>
<proteinExistence type="predicted"/>
<sequence>MTLLEPTINFGNDDGDRLISVKEFCAITGFSENRAAQMRKHGDGPIYRRLAPRHIVYRLGDVRDWIDACAHTSTSEYEKGKDEK</sequence>
<accession>A0A261EWG6</accession>
<dbReference type="EMBL" id="MWWR01000010">
    <property type="protein sequence ID" value="OZG51210.1"/>
    <property type="molecule type" value="Genomic_DNA"/>
</dbReference>
<evidence type="ECO:0008006" key="3">
    <source>
        <dbReference type="Google" id="ProtNLM"/>
    </source>
</evidence>
<gene>
    <name evidence="1" type="ORF">PSRA_1252</name>
</gene>
<evidence type="ECO:0000313" key="2">
    <source>
        <dbReference type="Proteomes" id="UP000216725"/>
    </source>
</evidence>
<dbReference type="OrthoDB" id="3267842at2"/>
<protein>
    <recommendedName>
        <fullName evidence="3">Helix-turn-helix domain-containing protein</fullName>
    </recommendedName>
</protein>
<dbReference type="AlphaFoldDB" id="A0A261EWG6"/>
<dbReference type="RefSeq" id="WP_094661066.1">
    <property type="nucleotide sequence ID" value="NZ_MWWR01000010.1"/>
</dbReference>
<organism evidence="1 2">
    <name type="scientific">Pseudoscardovia radai</name>
    <dbReference type="NCBI Taxonomy" id="987066"/>
    <lineage>
        <taxon>Bacteria</taxon>
        <taxon>Bacillati</taxon>
        <taxon>Actinomycetota</taxon>
        <taxon>Actinomycetes</taxon>
        <taxon>Bifidobacteriales</taxon>
        <taxon>Bifidobacteriaceae</taxon>
        <taxon>Pseudoscardovia</taxon>
    </lineage>
</organism>
<reference evidence="1 2" key="1">
    <citation type="journal article" date="2017" name="BMC Genomics">
        <title>Comparative genomic and phylogenomic analyses of the Bifidobacteriaceae family.</title>
        <authorList>
            <person name="Lugli G.A."/>
            <person name="Milani C."/>
            <person name="Turroni F."/>
            <person name="Duranti S."/>
            <person name="Mancabelli L."/>
            <person name="Mangifesta M."/>
            <person name="Ferrario C."/>
            <person name="Modesto M."/>
            <person name="Mattarelli P."/>
            <person name="Jiri K."/>
            <person name="van Sinderen D."/>
            <person name="Ventura M."/>
        </authorList>
    </citation>
    <scope>NUCLEOTIDE SEQUENCE [LARGE SCALE GENOMIC DNA]</scope>
    <source>
        <strain evidence="1 2">DSM 24742</strain>
    </source>
</reference>
<dbReference type="Proteomes" id="UP000216725">
    <property type="component" value="Unassembled WGS sequence"/>
</dbReference>
<dbReference type="InterPro" id="IPR009061">
    <property type="entry name" value="DNA-bd_dom_put_sf"/>
</dbReference>
<keyword evidence="2" id="KW-1185">Reference proteome</keyword>
<name>A0A261EWG6_9BIFI</name>
<dbReference type="SUPFAM" id="SSF46955">
    <property type="entry name" value="Putative DNA-binding domain"/>
    <property type="match status" value="1"/>
</dbReference>
<evidence type="ECO:0000313" key="1">
    <source>
        <dbReference type="EMBL" id="OZG51210.1"/>
    </source>
</evidence>